<comment type="caution">
    <text evidence="2">The sequence shown here is derived from an EMBL/GenBank/DDBJ whole genome shotgun (WGS) entry which is preliminary data.</text>
</comment>
<reference evidence="2" key="1">
    <citation type="submission" date="2020-06" db="EMBL/GenBank/DDBJ databases">
        <authorList>
            <person name="Li T."/>
            <person name="Hu X."/>
            <person name="Zhang T."/>
            <person name="Song X."/>
            <person name="Zhang H."/>
            <person name="Dai N."/>
            <person name="Sheng W."/>
            <person name="Hou X."/>
            <person name="Wei L."/>
        </authorList>
    </citation>
    <scope>NUCLEOTIDE SEQUENCE</scope>
    <source>
        <strain evidence="2">K16</strain>
        <tissue evidence="2">Leaf</tissue>
    </source>
</reference>
<organism evidence="2 3">
    <name type="scientific">Sesamum angolense</name>
    <dbReference type="NCBI Taxonomy" id="2727404"/>
    <lineage>
        <taxon>Eukaryota</taxon>
        <taxon>Viridiplantae</taxon>
        <taxon>Streptophyta</taxon>
        <taxon>Embryophyta</taxon>
        <taxon>Tracheophyta</taxon>
        <taxon>Spermatophyta</taxon>
        <taxon>Magnoliopsida</taxon>
        <taxon>eudicotyledons</taxon>
        <taxon>Gunneridae</taxon>
        <taxon>Pentapetalae</taxon>
        <taxon>asterids</taxon>
        <taxon>lamiids</taxon>
        <taxon>Lamiales</taxon>
        <taxon>Pedaliaceae</taxon>
        <taxon>Sesamum</taxon>
    </lineage>
</organism>
<evidence type="ECO:0000313" key="3">
    <source>
        <dbReference type="Proteomes" id="UP001289374"/>
    </source>
</evidence>
<protein>
    <recommendedName>
        <fullName evidence="1">Reverse transcriptase Ty1/copia-type domain-containing protein</fullName>
    </recommendedName>
</protein>
<feature type="domain" description="Reverse transcriptase Ty1/copia-type" evidence="1">
    <location>
        <begin position="72"/>
        <end position="142"/>
    </location>
</feature>
<reference evidence="2" key="2">
    <citation type="journal article" date="2024" name="Plant">
        <title>Genomic evolution and insights into agronomic trait innovations of Sesamum species.</title>
        <authorList>
            <person name="Miao H."/>
            <person name="Wang L."/>
            <person name="Qu L."/>
            <person name="Liu H."/>
            <person name="Sun Y."/>
            <person name="Le M."/>
            <person name="Wang Q."/>
            <person name="Wei S."/>
            <person name="Zheng Y."/>
            <person name="Lin W."/>
            <person name="Duan Y."/>
            <person name="Cao H."/>
            <person name="Xiong S."/>
            <person name="Wang X."/>
            <person name="Wei L."/>
            <person name="Li C."/>
            <person name="Ma Q."/>
            <person name="Ju M."/>
            <person name="Zhao R."/>
            <person name="Li G."/>
            <person name="Mu C."/>
            <person name="Tian Q."/>
            <person name="Mei H."/>
            <person name="Zhang T."/>
            <person name="Gao T."/>
            <person name="Zhang H."/>
        </authorList>
    </citation>
    <scope>NUCLEOTIDE SEQUENCE</scope>
    <source>
        <strain evidence="2">K16</strain>
    </source>
</reference>
<sequence length="143" mass="16445">MQCSWKEVFQRIPDAMNCTLRNQVKHLRQMQGHRLCLLFPLIMFQFSIAMSDIESGKWPEAMKSEMVPMSSNQVWTLVDRPKGVRPVGCKWVYKRKIGADGEVTTKGQACGKKIYSTPRVDFEETFWPVAMAKSIWIMLAIAS</sequence>
<dbReference type="AlphaFoldDB" id="A0AAE1T303"/>
<feature type="non-terminal residue" evidence="2">
    <location>
        <position position="143"/>
    </location>
</feature>
<dbReference type="InterPro" id="IPR013103">
    <property type="entry name" value="RVT_2"/>
</dbReference>
<name>A0AAE1T303_9LAMI</name>
<proteinExistence type="predicted"/>
<gene>
    <name evidence="2" type="ORF">Sango_3028800</name>
</gene>
<evidence type="ECO:0000259" key="1">
    <source>
        <dbReference type="Pfam" id="PF07727"/>
    </source>
</evidence>
<evidence type="ECO:0000313" key="2">
    <source>
        <dbReference type="EMBL" id="KAK4380817.1"/>
    </source>
</evidence>
<dbReference type="EMBL" id="JACGWL010001018">
    <property type="protein sequence ID" value="KAK4380817.1"/>
    <property type="molecule type" value="Genomic_DNA"/>
</dbReference>
<accession>A0AAE1T303</accession>
<keyword evidence="3" id="KW-1185">Reference proteome</keyword>
<dbReference type="Proteomes" id="UP001289374">
    <property type="component" value="Unassembled WGS sequence"/>
</dbReference>
<dbReference type="Pfam" id="PF07727">
    <property type="entry name" value="RVT_2"/>
    <property type="match status" value="1"/>
</dbReference>